<reference evidence="1" key="1">
    <citation type="submission" date="2015-12" db="EMBL/GenBank/DDBJ databases">
        <title>Gene expression during late stages of embryo sac development: a critical building block for successful pollen-pistil interactions.</title>
        <authorList>
            <person name="Liu Y."/>
            <person name="Joly V."/>
            <person name="Sabar M."/>
            <person name="Matton D.P."/>
        </authorList>
    </citation>
    <scope>NUCLEOTIDE SEQUENCE</scope>
</reference>
<name>A0A0V0GQG2_SOLCH</name>
<dbReference type="AlphaFoldDB" id="A0A0V0GQG2"/>
<protein>
    <submittedName>
        <fullName evidence="1">Putative ovule protein</fullName>
    </submittedName>
</protein>
<sequence length="78" mass="9353">MLERLRNDRYFLISPITQLSLLDFSFLQTCESFYVFDYWFDDSLFCLLVMGFLALICVRKENVGGFCDFFLGFFSWIK</sequence>
<evidence type="ECO:0000313" key="1">
    <source>
        <dbReference type="EMBL" id="JAP10484.1"/>
    </source>
</evidence>
<accession>A0A0V0GQG2</accession>
<organism evidence="1">
    <name type="scientific">Solanum chacoense</name>
    <name type="common">Chaco potato</name>
    <dbReference type="NCBI Taxonomy" id="4108"/>
    <lineage>
        <taxon>Eukaryota</taxon>
        <taxon>Viridiplantae</taxon>
        <taxon>Streptophyta</taxon>
        <taxon>Embryophyta</taxon>
        <taxon>Tracheophyta</taxon>
        <taxon>Spermatophyta</taxon>
        <taxon>Magnoliopsida</taxon>
        <taxon>eudicotyledons</taxon>
        <taxon>Gunneridae</taxon>
        <taxon>Pentapetalae</taxon>
        <taxon>asterids</taxon>
        <taxon>lamiids</taxon>
        <taxon>Solanales</taxon>
        <taxon>Solanaceae</taxon>
        <taxon>Solanoideae</taxon>
        <taxon>Solaneae</taxon>
        <taxon>Solanum</taxon>
    </lineage>
</organism>
<dbReference type="EMBL" id="GEDG01033027">
    <property type="protein sequence ID" value="JAP10484.1"/>
    <property type="molecule type" value="Transcribed_RNA"/>
</dbReference>
<proteinExistence type="predicted"/>